<feature type="region of interest" description="Disordered" evidence="1">
    <location>
        <begin position="1"/>
        <end position="22"/>
    </location>
</feature>
<sequence length="466" mass="51770">MRRRANTNTTSAPPPPRPASKFVPASVYSHVSTYRSSQLELQLYSPSLKVHDDGRGPVAVFSGHDQVGGRVSLDADAYHTGRLSISIEGAFSYRVTKPYEDLWAPTSDPQKHIFLSSVTSISVSNSEASSPRSVFREAFVRRRPSVSAISFDSSTTERSHSFTFSLPQSARPGEEMPPSFLSTKDPSEPDYFDITYKVIADWEPQDPFDTPSHLEIPFLMQPDDFQCVDASTNTSGSWLEMPLKADRPIPVRCAMTLPTSVTFSRSSSIPYFVVFTTAPRSPEMAKEVAADATISVSLIRQLNINDHASSPPTPPLTPTSEESEPNSLKPPTKLLRRVAKSHPRFRDFPRPRRISEGAVPFTRDKPLPEIPLSPMSTTFSDMRTVSNDMCIGFPKRPRQQCDTNKSHPSLETIAALPDGLHKTRIPLDMDLLPCIDWGGISVKYYLDVSVLIGADDFRARVPIRIF</sequence>
<dbReference type="EMBL" id="JANKHO010000059">
    <property type="protein sequence ID" value="KAJ3516311.1"/>
    <property type="molecule type" value="Genomic_DNA"/>
</dbReference>
<accession>A0A9W8N0F2</accession>
<dbReference type="Proteomes" id="UP001148786">
    <property type="component" value="Unassembled WGS sequence"/>
</dbReference>
<proteinExistence type="predicted"/>
<organism evidence="2 3">
    <name type="scientific">Agrocybe chaxingu</name>
    <dbReference type="NCBI Taxonomy" id="84603"/>
    <lineage>
        <taxon>Eukaryota</taxon>
        <taxon>Fungi</taxon>
        <taxon>Dikarya</taxon>
        <taxon>Basidiomycota</taxon>
        <taxon>Agaricomycotina</taxon>
        <taxon>Agaricomycetes</taxon>
        <taxon>Agaricomycetidae</taxon>
        <taxon>Agaricales</taxon>
        <taxon>Agaricineae</taxon>
        <taxon>Strophariaceae</taxon>
        <taxon>Agrocybe</taxon>
    </lineage>
</organism>
<gene>
    <name evidence="2" type="ORF">NLJ89_g1200</name>
</gene>
<protein>
    <submittedName>
        <fullName evidence="2">Uncharacterized protein</fullName>
    </submittedName>
</protein>
<evidence type="ECO:0000313" key="3">
    <source>
        <dbReference type="Proteomes" id="UP001148786"/>
    </source>
</evidence>
<name>A0A9W8N0F2_9AGAR</name>
<dbReference type="AlphaFoldDB" id="A0A9W8N0F2"/>
<dbReference type="OrthoDB" id="3259897at2759"/>
<keyword evidence="3" id="KW-1185">Reference proteome</keyword>
<comment type="caution">
    <text evidence="2">The sequence shown here is derived from an EMBL/GenBank/DDBJ whole genome shotgun (WGS) entry which is preliminary data.</text>
</comment>
<feature type="compositionally biased region" description="Low complexity" evidence="1">
    <location>
        <begin position="1"/>
        <end position="11"/>
    </location>
</feature>
<feature type="region of interest" description="Disordered" evidence="1">
    <location>
        <begin position="305"/>
        <end position="335"/>
    </location>
</feature>
<reference evidence="2" key="1">
    <citation type="submission" date="2022-07" db="EMBL/GenBank/DDBJ databases">
        <title>Genome Sequence of Agrocybe chaxingu.</title>
        <authorList>
            <person name="Buettner E."/>
        </authorList>
    </citation>
    <scope>NUCLEOTIDE SEQUENCE</scope>
    <source>
        <strain evidence="2">MP-N11</strain>
    </source>
</reference>
<evidence type="ECO:0000313" key="2">
    <source>
        <dbReference type="EMBL" id="KAJ3516311.1"/>
    </source>
</evidence>
<evidence type="ECO:0000256" key="1">
    <source>
        <dbReference type="SAM" id="MobiDB-lite"/>
    </source>
</evidence>